<dbReference type="EMBL" id="ANJA01003559">
    <property type="protein sequence ID" value="ETO62658.1"/>
    <property type="molecule type" value="Genomic_DNA"/>
</dbReference>
<name>A0A080Z7P7_PHYNI</name>
<gene>
    <name evidence="1" type="ORF">F444_19461</name>
</gene>
<dbReference type="AlphaFoldDB" id="A0A080Z7P7"/>
<protein>
    <submittedName>
        <fullName evidence="1">Uncharacterized protein</fullName>
    </submittedName>
</protein>
<evidence type="ECO:0000313" key="1">
    <source>
        <dbReference type="EMBL" id="ETO62658.1"/>
    </source>
</evidence>
<proteinExistence type="predicted"/>
<evidence type="ECO:0000313" key="2">
    <source>
        <dbReference type="Proteomes" id="UP000028582"/>
    </source>
</evidence>
<reference evidence="1 2" key="1">
    <citation type="submission" date="2013-11" db="EMBL/GenBank/DDBJ databases">
        <title>The Genome Sequence of Phytophthora parasitica P1976.</title>
        <authorList>
            <consortium name="The Broad Institute Genomics Platform"/>
            <person name="Russ C."/>
            <person name="Tyler B."/>
            <person name="Panabieres F."/>
            <person name="Shan W."/>
            <person name="Tripathy S."/>
            <person name="Grunwald N."/>
            <person name="Machado M."/>
            <person name="Johnson C.S."/>
            <person name="Walker B."/>
            <person name="Young S."/>
            <person name="Zeng Q."/>
            <person name="Gargeya S."/>
            <person name="Fitzgerald M."/>
            <person name="Haas B."/>
            <person name="Abouelleil A."/>
            <person name="Allen A.W."/>
            <person name="Alvarado L."/>
            <person name="Arachchi H.M."/>
            <person name="Berlin A.M."/>
            <person name="Chapman S.B."/>
            <person name="Gainer-Dewar J."/>
            <person name="Goldberg J."/>
            <person name="Griggs A."/>
            <person name="Gujja S."/>
            <person name="Hansen M."/>
            <person name="Howarth C."/>
            <person name="Imamovic A."/>
            <person name="Ireland A."/>
            <person name="Larimer J."/>
            <person name="McCowan C."/>
            <person name="Murphy C."/>
            <person name="Pearson M."/>
            <person name="Poon T.W."/>
            <person name="Priest M."/>
            <person name="Roberts A."/>
            <person name="Saif S."/>
            <person name="Shea T."/>
            <person name="Sisk P."/>
            <person name="Sykes S."/>
            <person name="Wortman J."/>
            <person name="Nusbaum C."/>
            <person name="Birren B."/>
        </authorList>
    </citation>
    <scope>NUCLEOTIDE SEQUENCE [LARGE SCALE GENOMIC DNA]</scope>
    <source>
        <strain evidence="1 2">P1976</strain>
    </source>
</reference>
<sequence>MKAHELPAINDFIAEFGKKTLRAGDYISYHSADYGDTGRGGSMVQPRILAIDPDNDRYSLTLDTGALLISTWKVRSDKDAQGQRQLRNIRTFELVNSSISALTRREQFAEAIRDLPENIMAELNSKRHTKRLEDWSKDNMSNGDIFSGSGSNSDTGMASAQETSCPQSIHKWFDMPLLNMVGATGMNTTIHLAQSFIRTETTPLPIQTRGTVRQSRVK</sequence>
<accession>A0A080Z7P7</accession>
<comment type="caution">
    <text evidence="1">The sequence shown here is derived from an EMBL/GenBank/DDBJ whole genome shotgun (WGS) entry which is preliminary data.</text>
</comment>
<dbReference type="Proteomes" id="UP000028582">
    <property type="component" value="Unassembled WGS sequence"/>
</dbReference>
<organism evidence="1 2">
    <name type="scientific">Phytophthora nicotianae P1976</name>
    <dbReference type="NCBI Taxonomy" id="1317066"/>
    <lineage>
        <taxon>Eukaryota</taxon>
        <taxon>Sar</taxon>
        <taxon>Stramenopiles</taxon>
        <taxon>Oomycota</taxon>
        <taxon>Peronosporomycetes</taxon>
        <taxon>Peronosporales</taxon>
        <taxon>Peronosporaceae</taxon>
        <taxon>Phytophthora</taxon>
    </lineage>
</organism>